<dbReference type="InterPro" id="IPR038354">
    <property type="entry name" value="VKOR_sf"/>
</dbReference>
<evidence type="ECO:0000256" key="1">
    <source>
        <dbReference type="SAM" id="MobiDB-lite"/>
    </source>
</evidence>
<name>M4D217_BRACM</name>
<dbReference type="PANTHER" id="PTHR34573">
    <property type="entry name" value="VKC DOMAIN-CONTAINING PROTEIN"/>
    <property type="match status" value="1"/>
</dbReference>
<dbReference type="InParanoid" id="M4D217"/>
<dbReference type="Proteomes" id="UP000011750">
    <property type="component" value="Chromosome A08"/>
</dbReference>
<protein>
    <submittedName>
        <fullName evidence="2">Uncharacterized protein</fullName>
    </submittedName>
</protein>
<dbReference type="EnsemblPlants" id="Bra010517.1">
    <property type="protein sequence ID" value="Bra010517.1-P"/>
    <property type="gene ID" value="Bra010517"/>
</dbReference>
<accession>M4D217</accession>
<reference evidence="2" key="3">
    <citation type="submission" date="2023-03" db="UniProtKB">
        <authorList>
            <consortium name="EnsemblPlants"/>
        </authorList>
    </citation>
    <scope>IDENTIFICATION</scope>
    <source>
        <strain evidence="2">cv. Chiifu-401-42</strain>
    </source>
</reference>
<dbReference type="AlphaFoldDB" id="M4D217"/>
<organism evidence="2 3">
    <name type="scientific">Brassica campestris</name>
    <name type="common">Field mustard</name>
    <dbReference type="NCBI Taxonomy" id="3711"/>
    <lineage>
        <taxon>Eukaryota</taxon>
        <taxon>Viridiplantae</taxon>
        <taxon>Streptophyta</taxon>
        <taxon>Embryophyta</taxon>
        <taxon>Tracheophyta</taxon>
        <taxon>Spermatophyta</taxon>
        <taxon>Magnoliopsida</taxon>
        <taxon>eudicotyledons</taxon>
        <taxon>Gunneridae</taxon>
        <taxon>Pentapetalae</taxon>
        <taxon>rosids</taxon>
        <taxon>malvids</taxon>
        <taxon>Brassicales</taxon>
        <taxon>Brassicaceae</taxon>
        <taxon>Brassiceae</taxon>
        <taxon>Brassica</taxon>
    </lineage>
</organism>
<dbReference type="PANTHER" id="PTHR34573:SF1">
    <property type="entry name" value="VITAMIN K EPOXIDE REDUCTASE DOMAIN-CONTAINING PROTEIN"/>
    <property type="match status" value="1"/>
</dbReference>
<keyword evidence="3" id="KW-1185">Reference proteome</keyword>
<dbReference type="HOGENOM" id="CLU_1995854_0_0_1"/>
<feature type="region of interest" description="Disordered" evidence="1">
    <location>
        <begin position="44"/>
        <end position="68"/>
    </location>
</feature>
<evidence type="ECO:0000313" key="2">
    <source>
        <dbReference type="EnsemblPlants" id="Bra010517.1-P"/>
    </source>
</evidence>
<evidence type="ECO:0000313" key="3">
    <source>
        <dbReference type="Proteomes" id="UP000011750"/>
    </source>
</evidence>
<dbReference type="Gramene" id="Bra010517.1">
    <property type="protein sequence ID" value="Bra010517.1-P"/>
    <property type="gene ID" value="Bra010517"/>
</dbReference>
<dbReference type="Gene3D" id="1.20.1440.130">
    <property type="entry name" value="VKOR domain"/>
    <property type="match status" value="1"/>
</dbReference>
<reference evidence="2 3" key="1">
    <citation type="journal article" date="2011" name="Nat. Genet.">
        <title>The genome of the mesopolyploid crop species Brassica rapa.</title>
        <authorList>
            <consortium name="Brassica rapa Genome Sequencing Project Consortium"/>
            <person name="Wang X."/>
            <person name="Wang H."/>
            <person name="Wang J."/>
            <person name="Sun R."/>
            <person name="Wu J."/>
            <person name="Liu S."/>
            <person name="Bai Y."/>
            <person name="Mun J.H."/>
            <person name="Bancroft I."/>
            <person name="Cheng F."/>
            <person name="Huang S."/>
            <person name="Li X."/>
            <person name="Hua W."/>
            <person name="Wang J."/>
            <person name="Wang X."/>
            <person name="Freeling M."/>
            <person name="Pires J.C."/>
            <person name="Paterson A.H."/>
            <person name="Chalhoub B."/>
            <person name="Wang B."/>
            <person name="Hayward A."/>
            <person name="Sharpe A.G."/>
            <person name="Park B.S."/>
            <person name="Weisshaar B."/>
            <person name="Liu B."/>
            <person name="Li B."/>
            <person name="Liu B."/>
            <person name="Tong C."/>
            <person name="Song C."/>
            <person name="Duran C."/>
            <person name="Peng C."/>
            <person name="Geng C."/>
            <person name="Koh C."/>
            <person name="Lin C."/>
            <person name="Edwards D."/>
            <person name="Mu D."/>
            <person name="Shen D."/>
            <person name="Soumpourou E."/>
            <person name="Li F."/>
            <person name="Fraser F."/>
            <person name="Conant G."/>
            <person name="Lassalle G."/>
            <person name="King G.J."/>
            <person name="Bonnema G."/>
            <person name="Tang H."/>
            <person name="Wang H."/>
            <person name="Belcram H."/>
            <person name="Zhou H."/>
            <person name="Hirakawa H."/>
            <person name="Abe H."/>
            <person name="Guo H."/>
            <person name="Wang H."/>
            <person name="Jin H."/>
            <person name="Parkin I.A."/>
            <person name="Batley J."/>
            <person name="Kim J.S."/>
            <person name="Just J."/>
            <person name="Li J."/>
            <person name="Xu J."/>
            <person name="Deng J."/>
            <person name="Kim J.A."/>
            <person name="Li J."/>
            <person name="Yu J."/>
            <person name="Meng J."/>
            <person name="Wang J."/>
            <person name="Min J."/>
            <person name="Poulain J."/>
            <person name="Wang J."/>
            <person name="Hatakeyama K."/>
            <person name="Wu K."/>
            <person name="Wang L."/>
            <person name="Fang L."/>
            <person name="Trick M."/>
            <person name="Links M.G."/>
            <person name="Zhao M."/>
            <person name="Jin M."/>
            <person name="Ramchiary N."/>
            <person name="Drou N."/>
            <person name="Berkman P.J."/>
            <person name="Cai Q."/>
            <person name="Huang Q."/>
            <person name="Li R."/>
            <person name="Tabata S."/>
            <person name="Cheng S."/>
            <person name="Zhang S."/>
            <person name="Zhang S."/>
            <person name="Huang S."/>
            <person name="Sato S."/>
            <person name="Sun S."/>
            <person name="Kwon S.J."/>
            <person name="Choi S.R."/>
            <person name="Lee T.H."/>
            <person name="Fan W."/>
            <person name="Zhao X."/>
            <person name="Tan X."/>
            <person name="Xu X."/>
            <person name="Wang Y."/>
            <person name="Qiu Y."/>
            <person name="Yin Y."/>
            <person name="Li Y."/>
            <person name="Du Y."/>
            <person name="Liao Y."/>
            <person name="Lim Y."/>
            <person name="Narusaka Y."/>
            <person name="Wang Y."/>
            <person name="Wang Z."/>
            <person name="Li Z."/>
            <person name="Wang Z."/>
            <person name="Xiong Z."/>
            <person name="Zhang Z."/>
        </authorList>
    </citation>
    <scope>NUCLEOTIDE SEQUENCE [LARGE SCALE GENOMIC DNA]</scope>
    <source>
        <strain evidence="2 3">cv. Chiifu-401-42</strain>
    </source>
</reference>
<reference evidence="2 3" key="2">
    <citation type="journal article" date="2018" name="Hortic Res">
        <title>Improved Brassica rapa reference genome by single-molecule sequencing and chromosome conformation capture technologies.</title>
        <authorList>
            <person name="Zhang L."/>
            <person name="Cai X."/>
            <person name="Wu J."/>
            <person name="Liu M."/>
            <person name="Grob S."/>
            <person name="Cheng F."/>
            <person name="Liang J."/>
            <person name="Cai C."/>
            <person name="Liu Z."/>
            <person name="Liu B."/>
            <person name="Wang F."/>
            <person name="Li S."/>
            <person name="Liu F."/>
            <person name="Li X."/>
            <person name="Cheng L."/>
            <person name="Yang W."/>
            <person name="Li M.H."/>
            <person name="Grossniklaus U."/>
            <person name="Zheng H."/>
            <person name="Wang X."/>
        </authorList>
    </citation>
    <scope>NUCLEOTIDE SEQUENCE [LARGE SCALE GENOMIC DNA]</scope>
    <source>
        <strain evidence="2 3">cv. Chiifu-401-42</strain>
    </source>
</reference>
<proteinExistence type="predicted"/>
<sequence>MMASFVSASSPKLYFSFRELPPSSSTRYPRRFEVSERRFSIKCSSSDPEDAVDSAPSLSSSTSSSTSEVFINSPRYKWFTVLGGIEMLDTAYLTYLKLTGSDVFCPVGGGTCSDVLNSDYALVFG</sequence>
<dbReference type="STRING" id="51351.M4D217"/>
<feature type="compositionally biased region" description="Low complexity" evidence="1">
    <location>
        <begin position="57"/>
        <end position="67"/>
    </location>
</feature>